<evidence type="ECO:0000313" key="20">
    <source>
        <dbReference type="EMBL" id="KAK7803724.1"/>
    </source>
</evidence>
<name>A0AAW0HLF3_MYOGA</name>
<dbReference type="GO" id="GO:0005174">
    <property type="term" value="F:CD40 receptor binding"/>
    <property type="evidence" value="ECO:0007669"/>
    <property type="project" value="UniProtKB-UniRule"/>
</dbReference>
<dbReference type="SMART" id="SM00207">
    <property type="entry name" value="TNF"/>
    <property type="match status" value="1"/>
</dbReference>
<gene>
    <name evidence="20" type="ORF">U0070_011892</name>
</gene>
<keyword evidence="11" id="KW-1133">Transmembrane helix</keyword>
<dbReference type="GO" id="GO:0005886">
    <property type="term" value="C:plasma membrane"/>
    <property type="evidence" value="ECO:0007669"/>
    <property type="project" value="UniProtKB-SubCell"/>
</dbReference>
<dbReference type="GO" id="GO:0010468">
    <property type="term" value="P:regulation of gene expression"/>
    <property type="evidence" value="ECO:0007669"/>
    <property type="project" value="UniProtKB-ARBA"/>
</dbReference>
<dbReference type="PANTHER" id="PTHR11471">
    <property type="entry name" value="TUMOR NECROSIS FACTOR FAMILY MEMBER"/>
    <property type="match status" value="1"/>
</dbReference>
<sequence>MKILLYIFTAFLITQMIGSALYAVYLHRRLDKCCEVNVEADIISHILLHDDISHKPAISQQVEEDVSFHEDFVFIKQLQKCIKGEGSLSLLNCKEVKRRYEDLVKDVSLNTEERKETSYEMQKGDEDPQIAVHVVSEANSKTTSVLQWAKKGYYTMKNNLVTLEGGKQLTVKRQGLYYVYTQVTFCSNQQPLSKDPFLVTLCLKSTSGSERILLRAANTHSSSKPCGQQSVHLGGVFELQEDSSLFVNVTDASQVMHGVGFTSFGLLKI</sequence>
<evidence type="ECO:0000256" key="14">
    <source>
        <dbReference type="ARBA" id="ARBA00023180"/>
    </source>
</evidence>
<dbReference type="GO" id="GO:0042100">
    <property type="term" value="P:B cell proliferation"/>
    <property type="evidence" value="ECO:0007669"/>
    <property type="project" value="UniProtKB-UniRule"/>
</dbReference>
<dbReference type="InterPro" id="IPR008983">
    <property type="entry name" value="Tumour_necrosis_fac-like_dom"/>
</dbReference>
<evidence type="ECO:0000256" key="16">
    <source>
        <dbReference type="PIRNR" id="PIRNR016527"/>
    </source>
</evidence>
<dbReference type="PROSITE" id="PS00251">
    <property type="entry name" value="THD_1"/>
    <property type="match status" value="1"/>
</dbReference>
<keyword evidence="6" id="KW-1003">Cell membrane</keyword>
<keyword evidence="13 18" id="KW-1015">Disulfide bond</keyword>
<dbReference type="GO" id="GO:0006954">
    <property type="term" value="P:inflammatory response"/>
    <property type="evidence" value="ECO:0007669"/>
    <property type="project" value="UniProtKB-UniRule"/>
</dbReference>
<evidence type="ECO:0000259" key="19">
    <source>
        <dbReference type="PROSITE" id="PS50049"/>
    </source>
</evidence>
<proteinExistence type="inferred from homology"/>
<dbReference type="GO" id="GO:0006955">
    <property type="term" value="P:immune response"/>
    <property type="evidence" value="ECO:0007669"/>
    <property type="project" value="InterPro"/>
</dbReference>
<dbReference type="GO" id="GO:0030168">
    <property type="term" value="P:platelet activation"/>
    <property type="evidence" value="ECO:0007669"/>
    <property type="project" value="UniProtKB-UniRule"/>
</dbReference>
<evidence type="ECO:0000256" key="13">
    <source>
        <dbReference type="ARBA" id="ARBA00023157"/>
    </source>
</evidence>
<evidence type="ECO:0000256" key="9">
    <source>
        <dbReference type="ARBA" id="ARBA00022692"/>
    </source>
</evidence>
<comment type="function">
    <text evidence="16">Cytokine that acts as a ligand to CD40/TNFRSF5. Costimulates T-cell proliferation and cytokine production. Involved in immunoglobulin class switching.</text>
</comment>
<dbReference type="InterPro" id="IPR021184">
    <property type="entry name" value="TNF_CS"/>
</dbReference>
<evidence type="ECO:0000256" key="15">
    <source>
        <dbReference type="ARBA" id="ARBA00033257"/>
    </source>
</evidence>
<keyword evidence="10" id="KW-0735">Signal-anchor</keyword>
<dbReference type="InterPro" id="IPR006052">
    <property type="entry name" value="TNF_dom"/>
</dbReference>
<dbReference type="EMBL" id="JBBHLL010000406">
    <property type="protein sequence ID" value="KAK7803724.1"/>
    <property type="molecule type" value="Genomic_DNA"/>
</dbReference>
<dbReference type="AlphaFoldDB" id="A0AAW0HLF3"/>
<dbReference type="Pfam" id="PF00229">
    <property type="entry name" value="TNF"/>
    <property type="match status" value="1"/>
</dbReference>
<dbReference type="GO" id="GO:0002682">
    <property type="term" value="P:regulation of immune system process"/>
    <property type="evidence" value="ECO:0007669"/>
    <property type="project" value="UniProtKB-ARBA"/>
</dbReference>
<evidence type="ECO:0000256" key="4">
    <source>
        <dbReference type="ARBA" id="ARBA00008670"/>
    </source>
</evidence>
<organism evidence="20 21">
    <name type="scientific">Myodes glareolus</name>
    <name type="common">Bank vole</name>
    <name type="synonym">Clethrionomys glareolus</name>
    <dbReference type="NCBI Taxonomy" id="447135"/>
    <lineage>
        <taxon>Eukaryota</taxon>
        <taxon>Metazoa</taxon>
        <taxon>Chordata</taxon>
        <taxon>Craniata</taxon>
        <taxon>Vertebrata</taxon>
        <taxon>Euteleostomi</taxon>
        <taxon>Mammalia</taxon>
        <taxon>Eutheria</taxon>
        <taxon>Euarchontoglires</taxon>
        <taxon>Glires</taxon>
        <taxon>Rodentia</taxon>
        <taxon>Myomorpha</taxon>
        <taxon>Muroidea</taxon>
        <taxon>Cricetidae</taxon>
        <taxon>Arvicolinae</taxon>
        <taxon>Myodes</taxon>
    </lineage>
</organism>
<evidence type="ECO:0000256" key="3">
    <source>
        <dbReference type="ARBA" id="ARBA00004613"/>
    </source>
</evidence>
<dbReference type="SUPFAM" id="SSF49842">
    <property type="entry name" value="TNF-like"/>
    <property type="match status" value="1"/>
</dbReference>
<comment type="similarity">
    <text evidence="4 16">Belongs to the tumor necrosis factor family.</text>
</comment>
<comment type="subcellular location">
    <subcellularLocation>
        <location evidence="2">Cell membrane</location>
        <topology evidence="2">Single-pass type II membrane protein</topology>
    </subcellularLocation>
    <subcellularLocation>
        <location evidence="1">Cell surface</location>
    </subcellularLocation>
    <subcellularLocation>
        <location evidence="3">Secreted</location>
    </subcellularLocation>
</comment>
<dbReference type="PIRSF" id="PIRSF016527">
    <property type="entry name" value="TNF_5"/>
    <property type="match status" value="1"/>
</dbReference>
<keyword evidence="14" id="KW-0325">Glycoprotein</keyword>
<dbReference type="GO" id="GO:0009986">
    <property type="term" value="C:cell surface"/>
    <property type="evidence" value="ECO:0007669"/>
    <property type="project" value="UniProtKB-SubCell"/>
</dbReference>
<dbReference type="PRINTS" id="PR01702">
    <property type="entry name" value="CD40LIGAND"/>
</dbReference>
<evidence type="ECO:0000313" key="21">
    <source>
        <dbReference type="Proteomes" id="UP001488838"/>
    </source>
</evidence>
<dbReference type="FunFam" id="2.60.120.40:FF:000013">
    <property type="entry name" value="CD40 ligand"/>
    <property type="match status" value="1"/>
</dbReference>
<comment type="function">
    <molecule>CD40 ligand, soluble form</molecule>
    <text evidence="16">Acts as a ligand for integrins, specifically ITGA5:ITGB1 and ITGAV:ITGB3; both integrins and the CD40 receptor are required for activation of CD40-CD40LG signaling, which have cell-type dependent effects, such as B-cell activation, NF-kappa-B signaling and anti-apoptotic signaling.</text>
</comment>
<feature type="site" description="Cleavage" evidence="17">
    <location>
        <begin position="120"/>
        <end position="121"/>
    </location>
</feature>
<keyword evidence="9" id="KW-0812">Transmembrane</keyword>
<dbReference type="Proteomes" id="UP001488838">
    <property type="component" value="Unassembled WGS sequence"/>
</dbReference>
<dbReference type="InterPro" id="IPR003263">
    <property type="entry name" value="CD40L"/>
</dbReference>
<evidence type="ECO:0000256" key="8">
    <source>
        <dbReference type="ARBA" id="ARBA00022525"/>
    </source>
</evidence>
<evidence type="ECO:0000256" key="10">
    <source>
        <dbReference type="ARBA" id="ARBA00022968"/>
    </source>
</evidence>
<evidence type="ECO:0000256" key="17">
    <source>
        <dbReference type="PIRSR" id="PIRSR016527-1"/>
    </source>
</evidence>
<dbReference type="PANTHER" id="PTHR11471:SF5">
    <property type="entry name" value="CD40 LIGAND"/>
    <property type="match status" value="1"/>
</dbReference>
<keyword evidence="8" id="KW-0964">Secreted</keyword>
<dbReference type="Gene3D" id="2.60.120.40">
    <property type="match status" value="1"/>
</dbReference>
<evidence type="ECO:0000256" key="11">
    <source>
        <dbReference type="ARBA" id="ARBA00022989"/>
    </source>
</evidence>
<dbReference type="GO" id="GO:0005615">
    <property type="term" value="C:extracellular space"/>
    <property type="evidence" value="ECO:0007669"/>
    <property type="project" value="UniProtKB-KW"/>
</dbReference>
<protein>
    <recommendedName>
        <fullName evidence="5 16">CD40 ligand</fullName>
        <shortName evidence="16">CD40-L</shortName>
    </recommendedName>
    <alternativeName>
        <fullName evidence="15 16">Tumor necrosis factor ligand superfamily member 5</fullName>
    </alternativeName>
</protein>
<evidence type="ECO:0000256" key="18">
    <source>
        <dbReference type="PIRSR" id="PIRSR016527-2"/>
    </source>
</evidence>
<evidence type="ECO:0000256" key="6">
    <source>
        <dbReference type="ARBA" id="ARBA00022475"/>
    </source>
</evidence>
<accession>A0AAW0HLF3</accession>
<comment type="subunit">
    <text evidence="16">Homotrimer.</text>
</comment>
<evidence type="ECO:0000256" key="1">
    <source>
        <dbReference type="ARBA" id="ARBA00004241"/>
    </source>
</evidence>
<evidence type="ECO:0000256" key="2">
    <source>
        <dbReference type="ARBA" id="ARBA00004401"/>
    </source>
</evidence>
<evidence type="ECO:0000256" key="12">
    <source>
        <dbReference type="ARBA" id="ARBA00023136"/>
    </source>
</evidence>
<dbReference type="GO" id="GO:0005125">
    <property type="term" value="F:cytokine activity"/>
    <property type="evidence" value="ECO:0007669"/>
    <property type="project" value="UniProtKB-KW"/>
</dbReference>
<dbReference type="GO" id="GO:0005164">
    <property type="term" value="F:tumor necrosis factor receptor binding"/>
    <property type="evidence" value="ECO:0007669"/>
    <property type="project" value="InterPro"/>
</dbReference>
<keyword evidence="21" id="KW-1185">Reference proteome</keyword>
<feature type="disulfide bond" evidence="18">
    <location>
        <begin position="186"/>
        <end position="226"/>
    </location>
</feature>
<keyword evidence="12" id="KW-0472">Membrane</keyword>
<dbReference type="CDD" id="cd00184">
    <property type="entry name" value="TNF"/>
    <property type="match status" value="1"/>
</dbReference>
<reference evidence="20 21" key="1">
    <citation type="journal article" date="2023" name="bioRxiv">
        <title>Conserved and derived expression patterns and positive selection on dental genes reveal complex evolutionary context of ever-growing rodent molars.</title>
        <authorList>
            <person name="Calamari Z.T."/>
            <person name="Song A."/>
            <person name="Cohen E."/>
            <person name="Akter M."/>
            <person name="Roy R.D."/>
            <person name="Hallikas O."/>
            <person name="Christensen M.M."/>
            <person name="Li P."/>
            <person name="Marangoni P."/>
            <person name="Jernvall J."/>
            <person name="Klein O.D."/>
        </authorList>
    </citation>
    <scope>NUCLEOTIDE SEQUENCE [LARGE SCALE GENOMIC DNA]</scope>
    <source>
        <strain evidence="20">V071</strain>
    </source>
</reference>
<evidence type="ECO:0000256" key="7">
    <source>
        <dbReference type="ARBA" id="ARBA00022514"/>
    </source>
</evidence>
<keyword evidence="7 16" id="KW-0202">Cytokine</keyword>
<feature type="domain" description="THD" evidence="19">
    <location>
        <begin position="130"/>
        <end position="269"/>
    </location>
</feature>
<evidence type="ECO:0000256" key="5">
    <source>
        <dbReference type="ARBA" id="ARBA00014276"/>
    </source>
</evidence>
<dbReference type="PROSITE" id="PS50049">
    <property type="entry name" value="THD_2"/>
    <property type="match status" value="1"/>
</dbReference>
<comment type="caution">
    <text evidence="20">The sequence shown here is derived from an EMBL/GenBank/DDBJ whole genome shotgun (WGS) entry which is preliminary data.</text>
</comment>